<accession>A0ACB6QI49</accession>
<keyword evidence="2" id="KW-1185">Reference proteome</keyword>
<protein>
    <submittedName>
        <fullName evidence="1">Sulfate permease-like protein</fullName>
    </submittedName>
</protein>
<comment type="caution">
    <text evidence="1">The sequence shown here is derived from an EMBL/GenBank/DDBJ whole genome shotgun (WGS) entry which is preliminary data.</text>
</comment>
<name>A0ACB6QI49_9PLEO</name>
<reference evidence="1" key="1">
    <citation type="journal article" date="2020" name="Stud. Mycol.">
        <title>101 Dothideomycetes genomes: a test case for predicting lifestyles and emergence of pathogens.</title>
        <authorList>
            <person name="Haridas S."/>
            <person name="Albert R."/>
            <person name="Binder M."/>
            <person name="Bloem J."/>
            <person name="Labutti K."/>
            <person name="Salamov A."/>
            <person name="Andreopoulos B."/>
            <person name="Baker S."/>
            <person name="Barry K."/>
            <person name="Bills G."/>
            <person name="Bluhm B."/>
            <person name="Cannon C."/>
            <person name="Castanera R."/>
            <person name="Culley D."/>
            <person name="Daum C."/>
            <person name="Ezra D."/>
            <person name="Gonzalez J."/>
            <person name="Henrissat B."/>
            <person name="Kuo A."/>
            <person name="Liang C."/>
            <person name="Lipzen A."/>
            <person name="Lutzoni F."/>
            <person name="Magnuson J."/>
            <person name="Mondo S."/>
            <person name="Nolan M."/>
            <person name="Ohm R."/>
            <person name="Pangilinan J."/>
            <person name="Park H.-J."/>
            <person name="Ramirez L."/>
            <person name="Alfaro M."/>
            <person name="Sun H."/>
            <person name="Tritt A."/>
            <person name="Yoshinaga Y."/>
            <person name="Zwiers L.-H."/>
            <person name="Turgeon B."/>
            <person name="Goodwin S."/>
            <person name="Spatafora J."/>
            <person name="Crous P."/>
            <person name="Grigoriev I."/>
        </authorList>
    </citation>
    <scope>NUCLEOTIDE SEQUENCE</scope>
    <source>
        <strain evidence="1">ATCC 200398</strain>
    </source>
</reference>
<gene>
    <name evidence="1" type="ORF">BDR25DRAFT_237176</name>
</gene>
<dbReference type="Proteomes" id="UP000799755">
    <property type="component" value="Unassembled WGS sequence"/>
</dbReference>
<evidence type="ECO:0000313" key="2">
    <source>
        <dbReference type="Proteomes" id="UP000799755"/>
    </source>
</evidence>
<organism evidence="1 2">
    <name type="scientific">Lindgomyces ingoldianus</name>
    <dbReference type="NCBI Taxonomy" id="673940"/>
    <lineage>
        <taxon>Eukaryota</taxon>
        <taxon>Fungi</taxon>
        <taxon>Dikarya</taxon>
        <taxon>Ascomycota</taxon>
        <taxon>Pezizomycotina</taxon>
        <taxon>Dothideomycetes</taxon>
        <taxon>Pleosporomycetidae</taxon>
        <taxon>Pleosporales</taxon>
        <taxon>Lindgomycetaceae</taxon>
        <taxon>Lindgomyces</taxon>
    </lineage>
</organism>
<sequence>MPSVSLKGKLANKLFHTDAQQRPESEQKALKELAKDAVVTPYVEEEPSVREWIWSLKPTREGSVKYFNSLFPFISWMPRYNLHWMLGDAIAGLTVGFVVVPQAMAYALLANLSPEYGLYTSFVGAALYWLFGTSKDIVIGTTAVGSLLVGGVINTVEREKPGVYTREEVAKGLSFLSGLILIFLGLFRLGWLIELIPYVPISAFVTSASFTIIGTQLPVALGITGIKTREAPYRVYINVLRNLGKTKLDATIGLTSIVLLFILRDVFAKLEVRRPAKKRLWAMLSSLRLTFAILLYTFISWLVHRKLPKGQHKFRLVGHIESGFKHAGVPRMSPELFGLVAPELPAIIIILIIEHIAIAKSFGRIYGYTVIPSQETLAQGVSNTLGTFIGGYACTGSFGASAVLTKAGVRTPLAGLFSAMILVLALYALTAVFYYIPMAALAGLIIHAVANLMTPPSALYKYWKLAPLELLIWIVGVAVALFVSLETSIYATIALSFGLLLIRTARSQGSFLGRVQIHRVVATHTQRHTHLRATDNDEAETTSYSSSTHIDGAEHPPARDAYLPLSKSRSPNPRIPVPAPYPGVFIYRFNESFNYVNKAQHLDHLLSYIVSHTRRTKSGDGIPIKDRLWSEPLATPGRSPSSDPSKPLLRAVILDCGTINHLDITSIQGLIDTRNTLDRYAAPEIVEWHFAGLANRWARRALSVAGFGVPVLRGDDRTGNWCPAYSVASSLAGATAEDKRKGREMKREVEGGDEERVVVEMDDMTEVDGEKRLEPIYGVDRPFFHVDLVDAVDMAVRDARRRDEMMGVHSDTNVHEHENGSVS</sequence>
<proteinExistence type="predicted"/>
<dbReference type="EMBL" id="MU003524">
    <property type="protein sequence ID" value="KAF2466575.1"/>
    <property type="molecule type" value="Genomic_DNA"/>
</dbReference>
<evidence type="ECO:0000313" key="1">
    <source>
        <dbReference type="EMBL" id="KAF2466575.1"/>
    </source>
</evidence>